<name>A0ABD3MFG0_9STRA</name>
<dbReference type="Pfam" id="PF01633">
    <property type="entry name" value="Choline_kinase"/>
    <property type="match status" value="1"/>
</dbReference>
<dbReference type="PANTHER" id="PTHR22603:SF66">
    <property type="entry name" value="ETHANOLAMINE KINASE"/>
    <property type="match status" value="1"/>
</dbReference>
<dbReference type="EMBL" id="JALLBG020000148">
    <property type="protein sequence ID" value="KAL3761618.1"/>
    <property type="molecule type" value="Genomic_DNA"/>
</dbReference>
<evidence type="ECO:0000256" key="1">
    <source>
        <dbReference type="ARBA" id="ARBA00037883"/>
    </source>
</evidence>
<dbReference type="Gene3D" id="3.90.1200.10">
    <property type="match status" value="1"/>
</dbReference>
<proteinExistence type="inferred from homology"/>
<reference evidence="4 5" key="1">
    <citation type="submission" date="2024-10" db="EMBL/GenBank/DDBJ databases">
        <title>Updated reference genomes for cyclostephanoid diatoms.</title>
        <authorList>
            <person name="Roberts W.R."/>
            <person name="Alverson A.J."/>
        </authorList>
    </citation>
    <scope>NUCLEOTIDE SEQUENCE [LARGE SCALE GENOMIC DNA]</scope>
    <source>
        <strain evidence="4 5">AJA232-27</strain>
    </source>
</reference>
<evidence type="ECO:0000313" key="5">
    <source>
        <dbReference type="Proteomes" id="UP001530293"/>
    </source>
</evidence>
<keyword evidence="5" id="KW-1185">Reference proteome</keyword>
<dbReference type="EC" id="2.7.1.82" evidence="3"/>
<comment type="similarity">
    <text evidence="2">Belongs to the choline/ethanolamine kinase family.</text>
</comment>
<sequence>MAPSNYIRTRELASQAVDHDQYFATLVDGRPYLPNFTVDASSSTNSTSVCHAALAIVVHSIYTSIAGSSLAASTAELKSMSVSIDWDSLILNSSTTLACIKVTGGITNALFRVSGFETLKPLIIEAVLKYLDNGGGGITSSVNNNVDAHLNFNSVLVRIFGAEGMIDRDVETSTYAALCDANIAYRYLGRFKNGRIEGWLDGFEALTCTDLATGEHSVEIAKEMARLHCQFQLPQGELRDHHYGTDADAIKVGLWDQLSSWMEQAKGYKEFKTERDTERVKLLELHKIEIEVQRFIFSFTSDSSDVDDAKRNKKIVFCHNDLLPANIMVNQQTNQIQFIDFEYGGVGYAAYDVANHLNEYAGGTSAEDNGVPDYSRFPTPDKQKRFCEAYVREMRRFEGKNSDSDDEVLSQEVNGFLDDVQNFLLVNHLYWGLWAVNQAAEEGCDGFDYISFATNRFKEFYAKKGT</sequence>
<dbReference type="SUPFAM" id="SSF56112">
    <property type="entry name" value="Protein kinase-like (PK-like)"/>
    <property type="match status" value="1"/>
</dbReference>
<dbReference type="GO" id="GO:0004305">
    <property type="term" value="F:ethanolamine kinase activity"/>
    <property type="evidence" value="ECO:0007669"/>
    <property type="project" value="UniProtKB-EC"/>
</dbReference>
<dbReference type="PANTHER" id="PTHR22603">
    <property type="entry name" value="CHOLINE/ETHANOALAMINE KINASE"/>
    <property type="match status" value="1"/>
</dbReference>
<comment type="caution">
    <text evidence="4">The sequence shown here is derived from an EMBL/GenBank/DDBJ whole genome shotgun (WGS) entry which is preliminary data.</text>
</comment>
<dbReference type="Gene3D" id="3.30.200.20">
    <property type="entry name" value="Phosphorylase Kinase, domain 1"/>
    <property type="match status" value="1"/>
</dbReference>
<organism evidence="4 5">
    <name type="scientific">Discostella pseudostelligera</name>
    <dbReference type="NCBI Taxonomy" id="259834"/>
    <lineage>
        <taxon>Eukaryota</taxon>
        <taxon>Sar</taxon>
        <taxon>Stramenopiles</taxon>
        <taxon>Ochrophyta</taxon>
        <taxon>Bacillariophyta</taxon>
        <taxon>Coscinodiscophyceae</taxon>
        <taxon>Thalassiosirophycidae</taxon>
        <taxon>Stephanodiscales</taxon>
        <taxon>Stephanodiscaceae</taxon>
        <taxon>Discostella</taxon>
    </lineage>
</organism>
<evidence type="ECO:0000313" key="4">
    <source>
        <dbReference type="EMBL" id="KAL3761618.1"/>
    </source>
</evidence>
<comment type="pathway">
    <text evidence="1">Phospholipid metabolism; phosphatidylethanolamine biosynthesis; phosphatidylethanolamine from ethanolamine: step 1/3.</text>
</comment>
<evidence type="ECO:0000256" key="3">
    <source>
        <dbReference type="ARBA" id="ARBA00038874"/>
    </source>
</evidence>
<dbReference type="Proteomes" id="UP001530293">
    <property type="component" value="Unassembled WGS sequence"/>
</dbReference>
<accession>A0ABD3MFG0</accession>
<protein>
    <recommendedName>
        <fullName evidence="3">ethanolamine kinase</fullName>
        <ecNumber evidence="3">2.7.1.82</ecNumber>
    </recommendedName>
</protein>
<dbReference type="AlphaFoldDB" id="A0ABD3MFG0"/>
<gene>
    <name evidence="4" type="ORF">ACHAWU_000105</name>
</gene>
<dbReference type="InterPro" id="IPR011009">
    <property type="entry name" value="Kinase-like_dom_sf"/>
</dbReference>
<dbReference type="CDD" id="cd05157">
    <property type="entry name" value="ETNK_euk"/>
    <property type="match status" value="1"/>
</dbReference>
<evidence type="ECO:0000256" key="2">
    <source>
        <dbReference type="ARBA" id="ARBA00038211"/>
    </source>
</evidence>